<dbReference type="FunFam" id="3.30.70.3550:FF:000001">
    <property type="entry name" value="Leucyl/phenylalanyl-tRNA--protein transferase"/>
    <property type="match status" value="1"/>
</dbReference>
<dbReference type="InterPro" id="IPR042203">
    <property type="entry name" value="Leu/Phe-tRNA_Trfase_C"/>
</dbReference>
<dbReference type="Proteomes" id="UP000290172">
    <property type="component" value="Unassembled WGS sequence"/>
</dbReference>
<proteinExistence type="inferred from homology"/>
<evidence type="ECO:0000313" key="16">
    <source>
        <dbReference type="EMBL" id="RXJ69611.1"/>
    </source>
</evidence>
<evidence type="ECO:0000313" key="17">
    <source>
        <dbReference type="Proteomes" id="UP000290172"/>
    </source>
</evidence>
<reference evidence="16 17" key="1">
    <citation type="submission" date="2017-10" db="EMBL/GenBank/DDBJ databases">
        <title>Genomics of the genus Arcobacter.</title>
        <authorList>
            <person name="Perez-Cataluna A."/>
            <person name="Figueras M.J."/>
        </authorList>
    </citation>
    <scope>NUCLEOTIDE SEQUENCE [LARGE SCALE GENOMIC DNA]</scope>
    <source>
        <strain evidence="16 17">CECT 8993</strain>
    </source>
</reference>
<comment type="caution">
    <text evidence="16">The sequence shown here is derived from an EMBL/GenBank/DDBJ whole genome shotgun (WGS) entry which is preliminary data.</text>
</comment>
<keyword evidence="4 15" id="KW-0012">Acyltransferase</keyword>
<dbReference type="HAMAP" id="MF_00688">
    <property type="entry name" value="Leu_Phe_trans"/>
    <property type="match status" value="1"/>
</dbReference>
<dbReference type="Pfam" id="PF03588">
    <property type="entry name" value="Leu_Phe_trans"/>
    <property type="match status" value="1"/>
</dbReference>
<evidence type="ECO:0000256" key="13">
    <source>
        <dbReference type="ARBA" id="ARBA00077165"/>
    </source>
</evidence>
<evidence type="ECO:0000256" key="3">
    <source>
        <dbReference type="ARBA" id="ARBA00022679"/>
    </source>
</evidence>
<dbReference type="SUPFAM" id="SSF55729">
    <property type="entry name" value="Acyl-CoA N-acyltransferases (Nat)"/>
    <property type="match status" value="1"/>
</dbReference>
<evidence type="ECO:0000256" key="15">
    <source>
        <dbReference type="HAMAP-Rule" id="MF_00688"/>
    </source>
</evidence>
<evidence type="ECO:0000256" key="11">
    <source>
        <dbReference type="ARBA" id="ARBA00074372"/>
    </source>
</evidence>
<sequence length="222" mass="25711">MDIFPLDNYSYSFPNPRLASNEGILAYGGDLSPTRLFKAYSMGIFPWYNKTDPILWWSPNPRLILNLDEFKVSKSLKKRINNSEFEIKFDENFKEVMLECSKIRRENQKGSWIHDEVIESYTEFHKLGFAHSFESYYEGELVGGGYGVVIGDIFCGESMFAKKSDASKVALFYLVKRLKQNGFRLIDCQIPTKHLKSLGAKEISRDSFLELIQKALENPREF</sequence>
<evidence type="ECO:0000256" key="1">
    <source>
        <dbReference type="ARBA" id="ARBA00004496"/>
    </source>
</evidence>
<evidence type="ECO:0000256" key="7">
    <source>
        <dbReference type="ARBA" id="ARBA00051538"/>
    </source>
</evidence>
<comment type="catalytic activity">
    <reaction evidence="6 15">
        <text>N-terminal L-arginyl-[protein] + L-leucyl-tRNA(Leu) = N-terminal L-leucyl-L-arginyl-[protein] + tRNA(Leu) + H(+)</text>
        <dbReference type="Rhea" id="RHEA:50416"/>
        <dbReference type="Rhea" id="RHEA-COMP:9613"/>
        <dbReference type="Rhea" id="RHEA-COMP:9622"/>
        <dbReference type="Rhea" id="RHEA-COMP:12672"/>
        <dbReference type="Rhea" id="RHEA-COMP:12673"/>
        <dbReference type="ChEBI" id="CHEBI:15378"/>
        <dbReference type="ChEBI" id="CHEBI:64719"/>
        <dbReference type="ChEBI" id="CHEBI:78442"/>
        <dbReference type="ChEBI" id="CHEBI:78494"/>
        <dbReference type="ChEBI" id="CHEBI:133044"/>
        <dbReference type="EC" id="2.3.2.6"/>
    </reaction>
</comment>
<name>A0A4Q0YKM5_9BACT</name>
<evidence type="ECO:0000256" key="6">
    <source>
        <dbReference type="ARBA" id="ARBA00050652"/>
    </source>
</evidence>
<evidence type="ECO:0000256" key="2">
    <source>
        <dbReference type="ARBA" id="ARBA00022490"/>
    </source>
</evidence>
<evidence type="ECO:0000256" key="5">
    <source>
        <dbReference type="ARBA" id="ARBA00050607"/>
    </source>
</evidence>
<dbReference type="InterPro" id="IPR004616">
    <property type="entry name" value="Leu/Phe-tRNA_Trfase"/>
</dbReference>
<evidence type="ECO:0000256" key="12">
    <source>
        <dbReference type="ARBA" id="ARBA00077136"/>
    </source>
</evidence>
<evidence type="ECO:0000256" key="4">
    <source>
        <dbReference type="ARBA" id="ARBA00023315"/>
    </source>
</evidence>
<dbReference type="GO" id="GO:0030163">
    <property type="term" value="P:protein catabolic process"/>
    <property type="evidence" value="ECO:0007669"/>
    <property type="project" value="UniProtKB-UniRule"/>
</dbReference>
<protein>
    <recommendedName>
        <fullName evidence="11 15">Leucyl/phenylalanyl-tRNA--protein transferase</fullName>
        <ecNumber evidence="10 15">2.3.2.6</ecNumber>
    </recommendedName>
    <alternativeName>
        <fullName evidence="12 15">L/F-transferase</fullName>
    </alternativeName>
    <alternativeName>
        <fullName evidence="13 15">Leucyltransferase</fullName>
    </alternativeName>
    <alternativeName>
        <fullName evidence="14 15">Phenyalanyltransferase</fullName>
    </alternativeName>
</protein>
<dbReference type="InterPro" id="IPR016181">
    <property type="entry name" value="Acyl_CoA_acyltransferase"/>
</dbReference>
<dbReference type="Gene3D" id="3.40.630.70">
    <property type="entry name" value="Leucyl/phenylalanyl-tRNA-protein transferase, C-terminal domain"/>
    <property type="match status" value="1"/>
</dbReference>
<comment type="similarity">
    <text evidence="9 15">Belongs to the L/F-transferase family.</text>
</comment>
<evidence type="ECO:0000256" key="9">
    <source>
        <dbReference type="ARBA" id="ARBA00061535"/>
    </source>
</evidence>
<gene>
    <name evidence="15" type="primary">aat</name>
    <name evidence="16" type="ORF">CRV08_02590</name>
</gene>
<keyword evidence="2 15" id="KW-0963">Cytoplasm</keyword>
<comment type="function">
    <text evidence="8 15">Functions in the N-end rule pathway of protein degradation where it conjugates Leu, Phe and, less efficiently, Met from aminoacyl-tRNAs to the N-termini of proteins containing an N-terminal arginine or lysine.</text>
</comment>
<evidence type="ECO:0000256" key="8">
    <source>
        <dbReference type="ARBA" id="ARBA00054043"/>
    </source>
</evidence>
<dbReference type="GO" id="GO:0008914">
    <property type="term" value="F:leucyl-tRNA--protein transferase activity"/>
    <property type="evidence" value="ECO:0007669"/>
    <property type="project" value="UniProtKB-UniRule"/>
</dbReference>
<dbReference type="EMBL" id="PDKJ01000002">
    <property type="protein sequence ID" value="RXJ69611.1"/>
    <property type="molecule type" value="Genomic_DNA"/>
</dbReference>
<dbReference type="Gene3D" id="3.30.70.3550">
    <property type="entry name" value="Leucyl/phenylalanyl-tRNA-protein transferase, N-terminal domain"/>
    <property type="match status" value="1"/>
</dbReference>
<evidence type="ECO:0000256" key="14">
    <source>
        <dbReference type="ARBA" id="ARBA00083640"/>
    </source>
</evidence>
<dbReference type="AlphaFoldDB" id="A0A4Q0YKM5"/>
<evidence type="ECO:0000256" key="10">
    <source>
        <dbReference type="ARBA" id="ARBA00066767"/>
    </source>
</evidence>
<dbReference type="PANTHER" id="PTHR30098:SF2">
    <property type="entry name" value="LEUCYL_PHENYLALANYL-TRNA--PROTEIN TRANSFERASE"/>
    <property type="match status" value="1"/>
</dbReference>
<dbReference type="PANTHER" id="PTHR30098">
    <property type="entry name" value="LEUCYL/PHENYLALANYL-TRNA--PROTEIN TRANSFERASE"/>
    <property type="match status" value="1"/>
</dbReference>
<dbReference type="GO" id="GO:0005737">
    <property type="term" value="C:cytoplasm"/>
    <property type="evidence" value="ECO:0007669"/>
    <property type="project" value="UniProtKB-SubCell"/>
</dbReference>
<accession>A0A4Q0YKM5</accession>
<comment type="subcellular location">
    <subcellularLocation>
        <location evidence="1 15">Cytoplasm</location>
    </subcellularLocation>
</comment>
<dbReference type="NCBIfam" id="TIGR00667">
    <property type="entry name" value="aat"/>
    <property type="match status" value="1"/>
</dbReference>
<comment type="catalytic activity">
    <reaction evidence="7 15">
        <text>N-terminal L-lysyl-[protein] + L-leucyl-tRNA(Leu) = N-terminal L-leucyl-L-lysyl-[protein] + tRNA(Leu) + H(+)</text>
        <dbReference type="Rhea" id="RHEA:12340"/>
        <dbReference type="Rhea" id="RHEA-COMP:9613"/>
        <dbReference type="Rhea" id="RHEA-COMP:9622"/>
        <dbReference type="Rhea" id="RHEA-COMP:12670"/>
        <dbReference type="Rhea" id="RHEA-COMP:12671"/>
        <dbReference type="ChEBI" id="CHEBI:15378"/>
        <dbReference type="ChEBI" id="CHEBI:65249"/>
        <dbReference type="ChEBI" id="CHEBI:78442"/>
        <dbReference type="ChEBI" id="CHEBI:78494"/>
        <dbReference type="ChEBI" id="CHEBI:133043"/>
        <dbReference type="EC" id="2.3.2.6"/>
    </reaction>
</comment>
<comment type="catalytic activity">
    <reaction evidence="5 15">
        <text>L-phenylalanyl-tRNA(Phe) + an N-terminal L-alpha-aminoacyl-[protein] = an N-terminal L-phenylalanyl-L-alpha-aminoacyl-[protein] + tRNA(Phe)</text>
        <dbReference type="Rhea" id="RHEA:43632"/>
        <dbReference type="Rhea" id="RHEA-COMP:9668"/>
        <dbReference type="Rhea" id="RHEA-COMP:9699"/>
        <dbReference type="Rhea" id="RHEA-COMP:10636"/>
        <dbReference type="Rhea" id="RHEA-COMP:10637"/>
        <dbReference type="ChEBI" id="CHEBI:78442"/>
        <dbReference type="ChEBI" id="CHEBI:78531"/>
        <dbReference type="ChEBI" id="CHEBI:78597"/>
        <dbReference type="ChEBI" id="CHEBI:83561"/>
        <dbReference type="EC" id="2.3.2.6"/>
    </reaction>
</comment>
<keyword evidence="3 15" id="KW-0808">Transferase</keyword>
<organism evidence="16 17">
    <name type="scientific">Halarcobacter ebronensis</name>
    <dbReference type="NCBI Taxonomy" id="1462615"/>
    <lineage>
        <taxon>Bacteria</taxon>
        <taxon>Pseudomonadati</taxon>
        <taxon>Campylobacterota</taxon>
        <taxon>Epsilonproteobacteria</taxon>
        <taxon>Campylobacterales</taxon>
        <taxon>Arcobacteraceae</taxon>
        <taxon>Halarcobacter</taxon>
    </lineage>
</organism>
<dbReference type="RefSeq" id="WP_128978773.1">
    <property type="nucleotide sequence ID" value="NZ_PDKJ01000002.1"/>
</dbReference>
<dbReference type="EC" id="2.3.2.6" evidence="10 15"/>
<dbReference type="InterPro" id="IPR042221">
    <property type="entry name" value="Leu/Phe-tRNA_Trfase_N"/>
</dbReference>